<feature type="domain" description="ATP synthase alpha subunit C-terminal" evidence="1">
    <location>
        <begin position="2"/>
        <end position="83"/>
    </location>
</feature>
<gene>
    <name evidence="2" type="ORF">A3H70_02340</name>
</gene>
<sequence>MGQRLVEVLKQPQYQPMPVANQVAIIYAVSNGFANAVEVKDIRAWEEKFHANINKHHKALLGKIGKGEWDEKIEGELKSACEDYAHQH</sequence>
<dbReference type="InterPro" id="IPR005294">
    <property type="entry name" value="ATP_synth_F1_asu"/>
</dbReference>
<dbReference type="GO" id="GO:0043531">
    <property type="term" value="F:ADP binding"/>
    <property type="evidence" value="ECO:0007669"/>
    <property type="project" value="TreeGrafter"/>
</dbReference>
<dbReference type="PANTHER" id="PTHR48082">
    <property type="entry name" value="ATP SYNTHASE SUBUNIT ALPHA, MITOCHONDRIAL"/>
    <property type="match status" value="1"/>
</dbReference>
<dbReference type="GO" id="GO:0045259">
    <property type="term" value="C:proton-transporting ATP synthase complex"/>
    <property type="evidence" value="ECO:0007669"/>
    <property type="project" value="InterPro"/>
</dbReference>
<dbReference type="STRING" id="1798553.A3H70_02340"/>
<evidence type="ECO:0000313" key="2">
    <source>
        <dbReference type="EMBL" id="OGY92127.1"/>
    </source>
</evidence>
<dbReference type="SUPFAM" id="SSF47917">
    <property type="entry name" value="C-terminal domain of alpha and beta subunits of F1 ATP synthase"/>
    <property type="match status" value="1"/>
</dbReference>
<dbReference type="GO" id="GO:0005524">
    <property type="term" value="F:ATP binding"/>
    <property type="evidence" value="ECO:0007669"/>
    <property type="project" value="TreeGrafter"/>
</dbReference>
<name>A0A1G2BV82_9BACT</name>
<protein>
    <recommendedName>
        <fullName evidence="1">ATP synthase alpha subunit C-terminal domain-containing protein</fullName>
    </recommendedName>
</protein>
<proteinExistence type="predicted"/>
<dbReference type="InterPro" id="IPR038376">
    <property type="entry name" value="ATP_synth_asu_C_sf"/>
</dbReference>
<dbReference type="PANTHER" id="PTHR48082:SF2">
    <property type="entry name" value="ATP SYNTHASE SUBUNIT ALPHA, MITOCHONDRIAL"/>
    <property type="match status" value="1"/>
</dbReference>
<evidence type="ECO:0000313" key="3">
    <source>
        <dbReference type="Proteomes" id="UP000178109"/>
    </source>
</evidence>
<organism evidence="2 3">
    <name type="scientific">Candidatus Komeilibacteria bacterium RIFCSPLOWO2_02_FULL_48_11</name>
    <dbReference type="NCBI Taxonomy" id="1798553"/>
    <lineage>
        <taxon>Bacteria</taxon>
        <taxon>Candidatus Komeiliibacteriota</taxon>
    </lineage>
</organism>
<dbReference type="GO" id="GO:0046933">
    <property type="term" value="F:proton-transporting ATP synthase activity, rotational mechanism"/>
    <property type="evidence" value="ECO:0007669"/>
    <property type="project" value="InterPro"/>
</dbReference>
<dbReference type="Gene3D" id="1.20.150.20">
    <property type="entry name" value="ATP synthase alpha/beta chain, C-terminal domain"/>
    <property type="match status" value="1"/>
</dbReference>
<comment type="caution">
    <text evidence="2">The sequence shown here is derived from an EMBL/GenBank/DDBJ whole genome shotgun (WGS) entry which is preliminary data.</text>
</comment>
<dbReference type="Pfam" id="PF00306">
    <property type="entry name" value="ATP-synt_ab_C"/>
    <property type="match status" value="1"/>
</dbReference>
<reference evidence="2 3" key="1">
    <citation type="journal article" date="2016" name="Nat. Commun.">
        <title>Thousands of microbial genomes shed light on interconnected biogeochemical processes in an aquifer system.</title>
        <authorList>
            <person name="Anantharaman K."/>
            <person name="Brown C.T."/>
            <person name="Hug L.A."/>
            <person name="Sharon I."/>
            <person name="Castelle C.J."/>
            <person name="Probst A.J."/>
            <person name="Thomas B.C."/>
            <person name="Singh A."/>
            <person name="Wilkins M.J."/>
            <person name="Karaoz U."/>
            <person name="Brodie E.L."/>
            <person name="Williams K.H."/>
            <person name="Hubbard S.S."/>
            <person name="Banfield J.F."/>
        </authorList>
    </citation>
    <scope>NUCLEOTIDE SEQUENCE [LARGE SCALE GENOMIC DNA]</scope>
</reference>
<dbReference type="InterPro" id="IPR000793">
    <property type="entry name" value="ATP_synth_asu_C"/>
</dbReference>
<dbReference type="EMBL" id="MHKO01000028">
    <property type="protein sequence ID" value="OGY92127.1"/>
    <property type="molecule type" value="Genomic_DNA"/>
</dbReference>
<dbReference type="Proteomes" id="UP000178109">
    <property type="component" value="Unassembled WGS sequence"/>
</dbReference>
<dbReference type="CDD" id="cd18113">
    <property type="entry name" value="ATP-synt_F1_alpha_C"/>
    <property type="match status" value="1"/>
</dbReference>
<dbReference type="AlphaFoldDB" id="A0A1G2BV82"/>
<evidence type="ECO:0000259" key="1">
    <source>
        <dbReference type="Pfam" id="PF00306"/>
    </source>
</evidence>
<accession>A0A1G2BV82</accession>